<dbReference type="InterPro" id="IPR001650">
    <property type="entry name" value="Helicase_C-like"/>
</dbReference>
<sequence length="672" mass="74357">MPASFVRVAYPIPLEETFWYRNPKSARVEIGMRVEAPLGRRPKAAGYVIEVAEAPSTENKPVSALPLDLTCLAPDKIRDILRVVDTEPLFDPGTLELGKWLAAMYHCSLGEALSAMLPSAHREPKELAEEFDEVEMSRTPLVLTPGQNAALEGILAEPDGMFYLYGPTGTGKTEVFLQLAEATLAQGRGVLYLVPEIALTRQVEQDVRARFGARCAIIHSRLTPSRKLAEWRRIAKSEARIVVGARSAVFAPISGLGLIIIDEEHDSGYKSGTTPRYHARQVAMHRARLARARIVMGSATPSPEAWQACADGRMRRFSLTNRPAGGSFPGIHIIDMRGRQGLISEELAQALRDAKSAGRQSILFLNRRGFARTLICQTCGAEVLCRHCSVPLTYHKTSGRLVCHYCGYSESKPGACPECGSLDLVWASYGTERVEEELHEHFPDISHARLDTDTASTKGKLEDTLRAFRRGEIDLLVGTQMVAKGLNFPGVRVVGILMADQGLSMPDFRAAERVFSLIVQVAGRAGRHRPDGLVFVQTRKPESPIIRMAAAGDVPGFLERELEARRQLEFPPATRLCRIVFRSKSHRDARETAAKCAAVAHRLAREALFADVEVLGPSECPLAIVADNHRYQLIFRAHSFSHLQRFVKVFRRSISPISSVYLEIDIDPVQMM</sequence>
<evidence type="ECO:0000256" key="12">
    <source>
        <dbReference type="HAMAP-Rule" id="MF_00983"/>
    </source>
</evidence>
<evidence type="ECO:0000256" key="9">
    <source>
        <dbReference type="ARBA" id="ARBA00023125"/>
    </source>
</evidence>
<dbReference type="InterPro" id="IPR041236">
    <property type="entry name" value="PriA_C"/>
</dbReference>
<evidence type="ECO:0000256" key="5">
    <source>
        <dbReference type="ARBA" id="ARBA00022801"/>
    </source>
</evidence>
<dbReference type="PROSITE" id="PS51194">
    <property type="entry name" value="HELICASE_CTER"/>
    <property type="match status" value="1"/>
</dbReference>
<evidence type="ECO:0000256" key="10">
    <source>
        <dbReference type="ARBA" id="ARBA00023235"/>
    </source>
</evidence>
<dbReference type="InterPro" id="IPR005259">
    <property type="entry name" value="PriA"/>
</dbReference>
<dbReference type="SMART" id="SM00487">
    <property type="entry name" value="DEXDc"/>
    <property type="match status" value="1"/>
</dbReference>
<keyword evidence="3 12" id="KW-0479">Metal-binding</keyword>
<feature type="binding site" evidence="12">
    <location>
        <position position="376"/>
    </location>
    <ligand>
        <name>Zn(2+)</name>
        <dbReference type="ChEBI" id="CHEBI:29105"/>
        <label>1</label>
    </ligand>
</feature>
<dbReference type="GO" id="GO:0006270">
    <property type="term" value="P:DNA replication initiation"/>
    <property type="evidence" value="ECO:0007669"/>
    <property type="project" value="TreeGrafter"/>
</dbReference>
<dbReference type="Pfam" id="PF00270">
    <property type="entry name" value="DEAD"/>
    <property type="match status" value="1"/>
</dbReference>
<comment type="catalytic activity">
    <reaction evidence="12">
        <text>Couples ATP hydrolysis with the unwinding of duplex DNA by translocating in the 3'-5' direction.</text>
        <dbReference type="EC" id="5.6.2.4"/>
    </reaction>
</comment>
<dbReference type="CDD" id="cd17929">
    <property type="entry name" value="DEXHc_priA"/>
    <property type="match status" value="1"/>
</dbReference>
<comment type="catalytic activity">
    <reaction evidence="11 12">
        <text>ATP + H2O = ADP + phosphate + H(+)</text>
        <dbReference type="Rhea" id="RHEA:13065"/>
        <dbReference type="ChEBI" id="CHEBI:15377"/>
        <dbReference type="ChEBI" id="CHEBI:15378"/>
        <dbReference type="ChEBI" id="CHEBI:30616"/>
        <dbReference type="ChEBI" id="CHEBI:43474"/>
        <dbReference type="ChEBI" id="CHEBI:456216"/>
        <dbReference type="EC" id="5.6.2.4"/>
    </reaction>
</comment>
<evidence type="ECO:0000256" key="1">
    <source>
        <dbReference type="ARBA" id="ARBA00022515"/>
    </source>
</evidence>
<evidence type="ECO:0000259" key="14">
    <source>
        <dbReference type="PROSITE" id="PS51194"/>
    </source>
</evidence>
<dbReference type="GO" id="GO:1990077">
    <property type="term" value="C:primosome complex"/>
    <property type="evidence" value="ECO:0007669"/>
    <property type="project" value="UniProtKB-UniRule"/>
</dbReference>
<evidence type="ECO:0000256" key="2">
    <source>
        <dbReference type="ARBA" id="ARBA00022705"/>
    </source>
</evidence>
<dbReference type="Gene3D" id="3.40.1440.60">
    <property type="entry name" value="PriA, 3(prime) DNA-binding domain"/>
    <property type="match status" value="1"/>
</dbReference>
<keyword evidence="10 12" id="KW-0413">Isomerase</keyword>
<feature type="binding site" evidence="12">
    <location>
        <position position="388"/>
    </location>
    <ligand>
        <name>Zn(2+)</name>
        <dbReference type="ChEBI" id="CHEBI:29105"/>
        <label>2</label>
    </ligand>
</feature>
<keyword evidence="5 12" id="KW-0378">Hydrolase</keyword>
<feature type="binding site" evidence="12">
    <location>
        <position position="406"/>
    </location>
    <ligand>
        <name>Zn(2+)</name>
        <dbReference type="ChEBI" id="CHEBI:29105"/>
        <label>2</label>
    </ligand>
</feature>
<evidence type="ECO:0000259" key="13">
    <source>
        <dbReference type="PROSITE" id="PS51192"/>
    </source>
</evidence>
<evidence type="ECO:0000256" key="3">
    <source>
        <dbReference type="ARBA" id="ARBA00022723"/>
    </source>
</evidence>
<dbReference type="NCBIfam" id="TIGR00595">
    <property type="entry name" value="priA"/>
    <property type="match status" value="1"/>
</dbReference>
<evidence type="ECO:0000256" key="6">
    <source>
        <dbReference type="ARBA" id="ARBA00022806"/>
    </source>
</evidence>
<evidence type="ECO:0000256" key="8">
    <source>
        <dbReference type="ARBA" id="ARBA00022840"/>
    </source>
</evidence>
<dbReference type="HAMAP" id="MF_00983">
    <property type="entry name" value="PriA"/>
    <property type="match status" value="1"/>
</dbReference>
<protein>
    <recommendedName>
        <fullName evidence="12">Replication restart protein PriA</fullName>
    </recommendedName>
    <alternativeName>
        <fullName evidence="12">ATP-dependent DNA helicase PriA</fullName>
        <ecNumber evidence="12">5.6.2.4</ecNumber>
    </alternativeName>
    <alternativeName>
        <fullName evidence="12">DNA 3'-5' helicase PriA</fullName>
    </alternativeName>
</protein>
<dbReference type="InterPro" id="IPR040498">
    <property type="entry name" value="PriA_CRR"/>
</dbReference>
<keyword evidence="8 12" id="KW-0067">ATP-binding</keyword>
<keyword evidence="6 12" id="KW-0347">Helicase</keyword>
<feature type="domain" description="Helicase C-terminal" evidence="14">
    <location>
        <begin position="389"/>
        <end position="573"/>
    </location>
</feature>
<dbReference type="SUPFAM" id="SSF52540">
    <property type="entry name" value="P-loop containing nucleoside triphosphate hydrolases"/>
    <property type="match status" value="1"/>
</dbReference>
<dbReference type="Pfam" id="PF00271">
    <property type="entry name" value="Helicase_C"/>
    <property type="match status" value="1"/>
</dbReference>
<comment type="cofactor">
    <cofactor evidence="12">
        <name>Zn(2+)</name>
        <dbReference type="ChEBI" id="CHEBI:29105"/>
    </cofactor>
    <text evidence="12">Binds 2 zinc ions per subunit.</text>
</comment>
<dbReference type="GO" id="GO:0003677">
    <property type="term" value="F:DNA binding"/>
    <property type="evidence" value="ECO:0007669"/>
    <property type="project" value="UniProtKB-UniRule"/>
</dbReference>
<dbReference type="InterPro" id="IPR041222">
    <property type="entry name" value="PriA_3primeBD"/>
</dbReference>
<dbReference type="GO" id="GO:0016887">
    <property type="term" value="F:ATP hydrolysis activity"/>
    <property type="evidence" value="ECO:0007669"/>
    <property type="project" value="RHEA"/>
</dbReference>
<dbReference type="InterPro" id="IPR027417">
    <property type="entry name" value="P-loop_NTPase"/>
</dbReference>
<dbReference type="Gene3D" id="3.40.50.300">
    <property type="entry name" value="P-loop containing nucleotide triphosphate hydrolases"/>
    <property type="match status" value="2"/>
</dbReference>
<dbReference type="GO" id="GO:0005524">
    <property type="term" value="F:ATP binding"/>
    <property type="evidence" value="ECO:0007669"/>
    <property type="project" value="UniProtKB-UniRule"/>
</dbReference>
<keyword evidence="4 12" id="KW-0547">Nucleotide-binding</keyword>
<dbReference type="InterPro" id="IPR011545">
    <property type="entry name" value="DEAD/DEAH_box_helicase_dom"/>
</dbReference>
<gene>
    <name evidence="12 15" type="primary">priA</name>
    <name evidence="15" type="ORF">SPIRO4BDMA_40313</name>
</gene>
<proteinExistence type="inferred from homology"/>
<dbReference type="SMART" id="SM00490">
    <property type="entry name" value="HELICc"/>
    <property type="match status" value="1"/>
</dbReference>
<dbReference type="AlphaFoldDB" id="A0A3P3XNC6"/>
<dbReference type="Pfam" id="PF18074">
    <property type="entry name" value="PriA_C"/>
    <property type="match status" value="1"/>
</dbReference>
<name>A0A3P3XNC6_9SPIR</name>
<evidence type="ECO:0000256" key="11">
    <source>
        <dbReference type="ARBA" id="ARBA00048988"/>
    </source>
</evidence>
<dbReference type="GO" id="GO:0006269">
    <property type="term" value="P:DNA replication, synthesis of primer"/>
    <property type="evidence" value="ECO:0007669"/>
    <property type="project" value="UniProtKB-KW"/>
</dbReference>
<keyword evidence="9 12" id="KW-0238">DNA-binding</keyword>
<dbReference type="Pfam" id="PF18319">
    <property type="entry name" value="Zn_ribbon_PriA"/>
    <property type="match status" value="1"/>
</dbReference>
<comment type="function">
    <text evidence="12">Initiates the restart of stalled replication forks, which reloads the replicative helicase on sites other than the origin of replication. Recognizes and binds to abandoned replication forks and remodels them to uncover a helicase loading site. Promotes assembly of the primosome at these replication forks.</text>
</comment>
<dbReference type="EC" id="5.6.2.4" evidence="12"/>
<feature type="binding site" evidence="12">
    <location>
        <position position="385"/>
    </location>
    <ligand>
        <name>Zn(2+)</name>
        <dbReference type="ChEBI" id="CHEBI:29105"/>
        <label>2</label>
    </ligand>
</feature>
<dbReference type="FunFam" id="3.40.50.300:FF:000489">
    <property type="entry name" value="Primosome assembly protein PriA"/>
    <property type="match status" value="1"/>
</dbReference>
<comment type="similarity">
    <text evidence="12">Belongs to the helicase family. PriA subfamily.</text>
</comment>
<dbReference type="GO" id="GO:0008270">
    <property type="term" value="F:zinc ion binding"/>
    <property type="evidence" value="ECO:0007669"/>
    <property type="project" value="UniProtKB-UniRule"/>
</dbReference>
<dbReference type="InterPro" id="IPR042115">
    <property type="entry name" value="PriA_3primeBD_sf"/>
</dbReference>
<dbReference type="EMBL" id="FWDO01000004">
    <property type="protein sequence ID" value="SLM17744.1"/>
    <property type="molecule type" value="Genomic_DNA"/>
</dbReference>
<dbReference type="GO" id="GO:0043138">
    <property type="term" value="F:3'-5' DNA helicase activity"/>
    <property type="evidence" value="ECO:0007669"/>
    <property type="project" value="UniProtKB-EC"/>
</dbReference>
<reference evidence="15" key="1">
    <citation type="submission" date="2017-02" db="EMBL/GenBank/DDBJ databases">
        <authorList>
            <person name="Regsiter A."/>
            <person name="William W."/>
        </authorList>
    </citation>
    <scope>NUCLEOTIDE SEQUENCE</scope>
    <source>
        <strain evidence="15">BdmA 4</strain>
    </source>
</reference>
<comment type="subunit">
    <text evidence="12">Component of the replication restart primosome.</text>
</comment>
<dbReference type="Pfam" id="PF17764">
    <property type="entry name" value="PriA_3primeBD"/>
    <property type="match status" value="1"/>
</dbReference>
<dbReference type="GO" id="GO:0006310">
    <property type="term" value="P:DNA recombination"/>
    <property type="evidence" value="ECO:0007669"/>
    <property type="project" value="InterPro"/>
</dbReference>
<dbReference type="PANTHER" id="PTHR30580:SF0">
    <property type="entry name" value="PRIMOSOMAL PROTEIN N"/>
    <property type="match status" value="1"/>
</dbReference>
<feature type="binding site" evidence="12">
    <location>
        <position position="419"/>
    </location>
    <ligand>
        <name>Zn(2+)</name>
        <dbReference type="ChEBI" id="CHEBI:29105"/>
        <label>1</label>
    </ligand>
</feature>
<feature type="binding site" evidence="12">
    <location>
        <position position="403"/>
    </location>
    <ligand>
        <name>Zn(2+)</name>
        <dbReference type="ChEBI" id="CHEBI:29105"/>
        <label>2</label>
    </ligand>
</feature>
<keyword evidence="2 12" id="KW-0235">DNA replication</keyword>
<dbReference type="GO" id="GO:0006302">
    <property type="term" value="P:double-strand break repair"/>
    <property type="evidence" value="ECO:0007669"/>
    <property type="project" value="InterPro"/>
</dbReference>
<keyword evidence="7 12" id="KW-0862">Zinc</keyword>
<dbReference type="PANTHER" id="PTHR30580">
    <property type="entry name" value="PRIMOSOMAL PROTEIN N"/>
    <property type="match status" value="1"/>
</dbReference>
<feature type="binding site" evidence="12">
    <location>
        <position position="416"/>
    </location>
    <ligand>
        <name>Zn(2+)</name>
        <dbReference type="ChEBI" id="CHEBI:29105"/>
        <label>1</label>
    </ligand>
</feature>
<dbReference type="PROSITE" id="PS51192">
    <property type="entry name" value="HELICASE_ATP_BIND_1"/>
    <property type="match status" value="1"/>
</dbReference>
<evidence type="ECO:0000256" key="7">
    <source>
        <dbReference type="ARBA" id="ARBA00022833"/>
    </source>
</evidence>
<feature type="binding site" evidence="12">
    <location>
        <position position="379"/>
    </location>
    <ligand>
        <name>Zn(2+)</name>
        <dbReference type="ChEBI" id="CHEBI:29105"/>
        <label>1</label>
    </ligand>
</feature>
<evidence type="ECO:0000313" key="15">
    <source>
        <dbReference type="EMBL" id="SLM17744.1"/>
    </source>
</evidence>
<accession>A0A3P3XNC6</accession>
<dbReference type="InterPro" id="IPR014001">
    <property type="entry name" value="Helicase_ATP-bd"/>
</dbReference>
<evidence type="ECO:0000256" key="4">
    <source>
        <dbReference type="ARBA" id="ARBA00022741"/>
    </source>
</evidence>
<dbReference type="CDD" id="cd18804">
    <property type="entry name" value="SF2_C_priA"/>
    <property type="match status" value="1"/>
</dbReference>
<keyword evidence="1 12" id="KW-0639">Primosome</keyword>
<organism evidence="15">
    <name type="scientific">uncultured spirochete</name>
    <dbReference type="NCBI Taxonomy" id="156406"/>
    <lineage>
        <taxon>Bacteria</taxon>
        <taxon>Pseudomonadati</taxon>
        <taxon>Spirochaetota</taxon>
        <taxon>Spirochaetia</taxon>
        <taxon>Spirochaetales</taxon>
        <taxon>environmental samples</taxon>
    </lineage>
</organism>
<feature type="domain" description="Helicase ATP-binding" evidence="13">
    <location>
        <begin position="153"/>
        <end position="319"/>
    </location>
</feature>